<organism evidence="1">
    <name type="scientific">Myoviridae sp. ctZiv5</name>
    <dbReference type="NCBI Taxonomy" id="2827289"/>
    <lineage>
        <taxon>Viruses</taxon>
        <taxon>Duplodnaviria</taxon>
        <taxon>Heunggongvirae</taxon>
        <taxon>Uroviricota</taxon>
        <taxon>Caudoviricetes</taxon>
    </lineage>
</organism>
<dbReference type="EMBL" id="BK015813">
    <property type="protein sequence ID" value="DAE26286.1"/>
    <property type="molecule type" value="Genomic_DNA"/>
</dbReference>
<proteinExistence type="predicted"/>
<accession>A0A8S5R485</accession>
<evidence type="ECO:0000313" key="1">
    <source>
        <dbReference type="EMBL" id="DAE26286.1"/>
    </source>
</evidence>
<name>A0A8S5R485_9CAUD</name>
<protein>
    <submittedName>
        <fullName evidence="1">Uncharacterized protein</fullName>
    </submittedName>
</protein>
<sequence length="69" mass="8203">MAKIVMPRKIRKTHKIKIIRVELEIEFIKPIIGRILILFFGLLGIRVIKAEIYGQKIYLICIPKFYYAK</sequence>
<reference evidence="1" key="1">
    <citation type="journal article" date="2021" name="Proc. Natl. Acad. Sci. U.S.A.">
        <title>A Catalog of Tens of Thousands of Viruses from Human Metagenomes Reveals Hidden Associations with Chronic Diseases.</title>
        <authorList>
            <person name="Tisza M.J."/>
            <person name="Buck C.B."/>
        </authorList>
    </citation>
    <scope>NUCLEOTIDE SEQUENCE</scope>
    <source>
        <strain evidence="1">CtZiv5</strain>
    </source>
</reference>